<keyword evidence="3" id="KW-1185">Reference proteome</keyword>
<dbReference type="Pfam" id="PF09458">
    <property type="entry name" value="H_lectin"/>
    <property type="match status" value="1"/>
</dbReference>
<dbReference type="EMBL" id="BLJE01000002">
    <property type="protein sequence ID" value="GFE65278.1"/>
    <property type="molecule type" value="Genomic_DNA"/>
</dbReference>
<dbReference type="PANTHER" id="PTHR46938">
    <property type="entry name" value="DISCOIDIN-1 SUBUNIT A-RELATED-RELATED"/>
    <property type="match status" value="1"/>
</dbReference>
<dbReference type="SUPFAM" id="SSF141086">
    <property type="entry name" value="Agglutinin HPA-like"/>
    <property type="match status" value="1"/>
</dbReference>
<dbReference type="RefSeq" id="WP_159807083.1">
    <property type="nucleotide sequence ID" value="NZ_BLJE01000002.1"/>
</dbReference>
<name>A0A6N6JJ27_9RHOB</name>
<gene>
    <name evidence="2" type="ORF">KIN_23520</name>
</gene>
<proteinExistence type="predicted"/>
<dbReference type="InterPro" id="IPR037221">
    <property type="entry name" value="H-type_lectin_dom_sf"/>
</dbReference>
<dbReference type="GO" id="GO:0070492">
    <property type="term" value="F:oligosaccharide binding"/>
    <property type="evidence" value="ECO:0007669"/>
    <property type="project" value="TreeGrafter"/>
</dbReference>
<comment type="caution">
    <text evidence="2">The sequence shown here is derived from an EMBL/GenBank/DDBJ whole genome shotgun (WGS) entry which is preliminary data.</text>
</comment>
<dbReference type="Proteomes" id="UP000436822">
    <property type="component" value="Unassembled WGS sequence"/>
</dbReference>
<evidence type="ECO:0000313" key="3">
    <source>
        <dbReference type="Proteomes" id="UP000436822"/>
    </source>
</evidence>
<dbReference type="GO" id="GO:0046871">
    <property type="term" value="F:N-acetylgalactosamine binding"/>
    <property type="evidence" value="ECO:0007669"/>
    <property type="project" value="TreeGrafter"/>
</dbReference>
<dbReference type="GO" id="GO:0098636">
    <property type="term" value="C:protein complex involved in cell adhesion"/>
    <property type="evidence" value="ECO:0007669"/>
    <property type="project" value="TreeGrafter"/>
</dbReference>
<dbReference type="InterPro" id="IPR019019">
    <property type="entry name" value="H-type_lectin_domain"/>
</dbReference>
<reference evidence="2 3" key="1">
    <citation type="submission" date="2019-12" db="EMBL/GenBank/DDBJ databases">
        <title>Litoreibacter badius sp. nov., a novel bacteriochlorophyll a-containing bacterium in the genus Litoreibacter.</title>
        <authorList>
            <person name="Kanamuro M."/>
            <person name="Takabe Y."/>
            <person name="Mori K."/>
            <person name="Takaichi S."/>
            <person name="Hanada S."/>
        </authorList>
    </citation>
    <scope>NUCLEOTIDE SEQUENCE [LARGE SCALE GENOMIC DNA]</scope>
    <source>
        <strain evidence="2 3">K6</strain>
    </source>
</reference>
<protein>
    <recommendedName>
        <fullName evidence="1">H-type lectin domain-containing protein</fullName>
    </recommendedName>
</protein>
<evidence type="ECO:0000259" key="1">
    <source>
        <dbReference type="Pfam" id="PF09458"/>
    </source>
</evidence>
<organism evidence="2 3">
    <name type="scientific">Litoreibacter roseus</name>
    <dbReference type="NCBI Taxonomy" id="2601869"/>
    <lineage>
        <taxon>Bacteria</taxon>
        <taxon>Pseudomonadati</taxon>
        <taxon>Pseudomonadota</taxon>
        <taxon>Alphaproteobacteria</taxon>
        <taxon>Rhodobacterales</taxon>
        <taxon>Roseobacteraceae</taxon>
        <taxon>Litoreibacter</taxon>
    </lineage>
</organism>
<accession>A0A6N6JJ27</accession>
<dbReference type="GO" id="GO:0009986">
    <property type="term" value="C:cell surface"/>
    <property type="evidence" value="ECO:0007669"/>
    <property type="project" value="TreeGrafter"/>
</dbReference>
<dbReference type="GO" id="GO:0045335">
    <property type="term" value="C:phagocytic vesicle"/>
    <property type="evidence" value="ECO:0007669"/>
    <property type="project" value="TreeGrafter"/>
</dbReference>
<dbReference type="GO" id="GO:0098609">
    <property type="term" value="P:cell-cell adhesion"/>
    <property type="evidence" value="ECO:0007669"/>
    <property type="project" value="TreeGrafter"/>
</dbReference>
<dbReference type="InterPro" id="IPR052487">
    <property type="entry name" value="Galactose-binding_lectin"/>
</dbReference>
<sequence>MKRVNASQIGIVQGSRVLFSDFRDDGPMWAGTGPREHREAVTFDPPFHDAPSVQVSMSMWDTDSQTNHRMDISAENITSAGFDLIFKTWGDSRVARVRVDWLAIGALGHDEGWDDLY</sequence>
<dbReference type="GO" id="GO:0030247">
    <property type="term" value="F:polysaccharide binding"/>
    <property type="evidence" value="ECO:0007669"/>
    <property type="project" value="TreeGrafter"/>
</dbReference>
<dbReference type="AlphaFoldDB" id="A0A6N6JJ27"/>
<evidence type="ECO:0000313" key="2">
    <source>
        <dbReference type="EMBL" id="GFE65278.1"/>
    </source>
</evidence>
<dbReference type="Gene3D" id="2.60.40.2080">
    <property type="match status" value="1"/>
</dbReference>
<feature type="domain" description="H-type lectin" evidence="1">
    <location>
        <begin position="40"/>
        <end position="104"/>
    </location>
</feature>
<dbReference type="OrthoDB" id="7658568at2"/>